<dbReference type="AlphaFoldDB" id="A0A2S7X7V6"/>
<sequence>MHRDIIGSISNDTNSTLFLKEAKLKHGKWRENGQPDKQVLVDDTATFNAGKQTGASYGVTGQIEYSAENTAKYTLTFNNPYSGDNSASLKCEFKGETYTLNEFVRYNKTDQPMNLTVKLVSIEQFVSVTTS</sequence>
<comment type="similarity">
    <text evidence="1">Belongs to the aegerolysin family.</text>
</comment>
<accession>A0A2S7X7V6</accession>
<gene>
    <name evidence="3" type="ORF">BTO23_15130</name>
    <name evidence="2" type="ORF">GCM10007855_41410</name>
</gene>
<organism evidence="3 4">
    <name type="scientific">Aliivibrio sifiae</name>
    <dbReference type="NCBI Taxonomy" id="566293"/>
    <lineage>
        <taxon>Bacteria</taxon>
        <taxon>Pseudomonadati</taxon>
        <taxon>Pseudomonadota</taxon>
        <taxon>Gammaproteobacteria</taxon>
        <taxon>Vibrionales</taxon>
        <taxon>Vibrionaceae</taxon>
        <taxon>Aliivibrio</taxon>
    </lineage>
</organism>
<proteinExistence type="inferred from homology"/>
<dbReference type="EMBL" id="BSOU01000036">
    <property type="protein sequence ID" value="GLR77266.1"/>
    <property type="molecule type" value="Genomic_DNA"/>
</dbReference>
<evidence type="ECO:0000313" key="4">
    <source>
        <dbReference type="Proteomes" id="UP000239273"/>
    </source>
</evidence>
<evidence type="ECO:0000313" key="2">
    <source>
        <dbReference type="EMBL" id="GLR77266.1"/>
    </source>
</evidence>
<dbReference type="RefSeq" id="WP_063650493.1">
    <property type="nucleotide sequence ID" value="NZ_BSOU01000036.1"/>
</dbReference>
<reference evidence="2" key="1">
    <citation type="journal article" date="2014" name="Int. J. Syst. Evol. Microbiol.">
        <title>Complete genome of a new Firmicutes species belonging to the dominant human colonic microbiota ('Ruminococcus bicirculans') reveals two chromosomes and a selective capacity to utilize plant glucans.</title>
        <authorList>
            <consortium name="NISC Comparative Sequencing Program"/>
            <person name="Wegmann U."/>
            <person name="Louis P."/>
            <person name="Goesmann A."/>
            <person name="Henrissat B."/>
            <person name="Duncan S.H."/>
            <person name="Flint H.J."/>
        </authorList>
    </citation>
    <scope>NUCLEOTIDE SEQUENCE</scope>
    <source>
        <strain evidence="2">NBRC 105001</strain>
    </source>
</reference>
<reference evidence="5" key="3">
    <citation type="journal article" date="2019" name="Int. J. Syst. Evol. Microbiol.">
        <title>The Global Catalogue of Microorganisms (GCM) 10K type strain sequencing project: providing services to taxonomists for standard genome sequencing and annotation.</title>
        <authorList>
            <consortium name="The Broad Institute Genomics Platform"/>
            <consortium name="The Broad Institute Genome Sequencing Center for Infectious Disease"/>
            <person name="Wu L."/>
            <person name="Ma J."/>
        </authorList>
    </citation>
    <scope>NUCLEOTIDE SEQUENCE [LARGE SCALE GENOMIC DNA]</scope>
    <source>
        <strain evidence="5">NBRC 105001</strain>
    </source>
</reference>
<dbReference type="Gene3D" id="2.60.270.50">
    <property type="match status" value="1"/>
</dbReference>
<evidence type="ECO:0000313" key="5">
    <source>
        <dbReference type="Proteomes" id="UP001156660"/>
    </source>
</evidence>
<dbReference type="EMBL" id="MSCP01000002">
    <property type="protein sequence ID" value="PQJ87444.1"/>
    <property type="molecule type" value="Genomic_DNA"/>
</dbReference>
<dbReference type="Pfam" id="PF06355">
    <property type="entry name" value="Aegerolysin"/>
    <property type="match status" value="1"/>
</dbReference>
<dbReference type="GO" id="GO:0019836">
    <property type="term" value="P:symbiont-mediated hemolysis of host erythrocyte"/>
    <property type="evidence" value="ECO:0007669"/>
    <property type="project" value="InterPro"/>
</dbReference>
<comment type="caution">
    <text evidence="3">The sequence shown here is derived from an EMBL/GenBank/DDBJ whole genome shotgun (WGS) entry which is preliminary data.</text>
</comment>
<evidence type="ECO:0000256" key="1">
    <source>
        <dbReference type="ARBA" id="ARBA00010795"/>
    </source>
</evidence>
<reference evidence="2" key="4">
    <citation type="submission" date="2023-01" db="EMBL/GenBank/DDBJ databases">
        <title>Draft genome sequence of Aliivibrio sifiae strain NBRC 105001.</title>
        <authorList>
            <person name="Sun Q."/>
            <person name="Mori K."/>
        </authorList>
    </citation>
    <scope>NUCLEOTIDE SEQUENCE</scope>
    <source>
        <strain evidence="2">NBRC 105001</strain>
    </source>
</reference>
<reference evidence="3 4" key="2">
    <citation type="submission" date="2016-12" db="EMBL/GenBank/DDBJ databases">
        <title>Diversity of luminous bacteria.</title>
        <authorList>
            <person name="Yoshizawa S."/>
            <person name="Kogure K."/>
        </authorList>
    </citation>
    <scope>NUCLEOTIDE SEQUENCE [LARGE SCALE GENOMIC DNA]</scope>
    <source>
        <strain evidence="3 4">NBRC 105001</strain>
    </source>
</reference>
<evidence type="ECO:0000313" key="3">
    <source>
        <dbReference type="EMBL" id="PQJ87444.1"/>
    </source>
</evidence>
<dbReference type="Proteomes" id="UP000239273">
    <property type="component" value="Unassembled WGS sequence"/>
</dbReference>
<dbReference type="InterPro" id="IPR009413">
    <property type="entry name" value="Aegerolysin-typ"/>
</dbReference>
<protein>
    <submittedName>
        <fullName evidence="3">Uncharacterized protein</fullName>
    </submittedName>
</protein>
<keyword evidence="5" id="KW-1185">Reference proteome</keyword>
<name>A0A2S7X7V6_9GAMM</name>
<dbReference type="Proteomes" id="UP001156660">
    <property type="component" value="Unassembled WGS sequence"/>
</dbReference>